<proteinExistence type="predicted"/>
<evidence type="ECO:0000259" key="2">
    <source>
        <dbReference type="Pfam" id="PF00535"/>
    </source>
</evidence>
<dbReference type="GO" id="GO:0016740">
    <property type="term" value="F:transferase activity"/>
    <property type="evidence" value="ECO:0007669"/>
    <property type="project" value="UniProtKB-KW"/>
</dbReference>
<dbReference type="EMBL" id="JAPFRD010000011">
    <property type="protein sequence ID" value="MCW8109546.1"/>
    <property type="molecule type" value="Genomic_DNA"/>
</dbReference>
<keyword evidence="1 4" id="KW-0808">Transferase</keyword>
<accession>A0ABT3PBS1</accession>
<dbReference type="InterPro" id="IPR029044">
    <property type="entry name" value="Nucleotide-diphossugar_trans"/>
</dbReference>
<dbReference type="InterPro" id="IPR027791">
    <property type="entry name" value="Galactosyl_T_C"/>
</dbReference>
<dbReference type="Pfam" id="PF00535">
    <property type="entry name" value="Glycos_transf_2"/>
    <property type="match status" value="1"/>
</dbReference>
<dbReference type="Pfam" id="PF02709">
    <property type="entry name" value="Glyco_transf_7C"/>
    <property type="match status" value="1"/>
</dbReference>
<feature type="domain" description="Glycosyltransferase 2-like" evidence="2">
    <location>
        <begin position="8"/>
        <end position="122"/>
    </location>
</feature>
<protein>
    <submittedName>
        <fullName evidence="4">Family 2 glycosyl transferase</fullName>
    </submittedName>
</protein>
<evidence type="ECO:0000256" key="1">
    <source>
        <dbReference type="ARBA" id="ARBA00022679"/>
    </source>
</evidence>
<dbReference type="SUPFAM" id="SSF53448">
    <property type="entry name" value="Nucleotide-diphospho-sugar transferases"/>
    <property type="match status" value="1"/>
</dbReference>
<evidence type="ECO:0000313" key="4">
    <source>
        <dbReference type="EMBL" id="MCW8109546.1"/>
    </source>
</evidence>
<dbReference type="RefSeq" id="WP_265618331.1">
    <property type="nucleotide sequence ID" value="NZ_JAPFRD010000011.1"/>
</dbReference>
<dbReference type="Gene3D" id="3.90.550.10">
    <property type="entry name" value="Spore Coat Polysaccharide Biosynthesis Protein SpsA, Chain A"/>
    <property type="match status" value="1"/>
</dbReference>
<dbReference type="Proteomes" id="UP001142810">
    <property type="component" value="Unassembled WGS sequence"/>
</dbReference>
<evidence type="ECO:0000259" key="3">
    <source>
        <dbReference type="Pfam" id="PF02709"/>
    </source>
</evidence>
<dbReference type="InterPro" id="IPR001173">
    <property type="entry name" value="Glyco_trans_2-like"/>
</dbReference>
<name>A0ABT3PBS1_9ALTE</name>
<organism evidence="4 5">
    <name type="scientific">Alteromonas aquimaris</name>
    <dbReference type="NCBI Taxonomy" id="2998417"/>
    <lineage>
        <taxon>Bacteria</taxon>
        <taxon>Pseudomonadati</taxon>
        <taxon>Pseudomonadota</taxon>
        <taxon>Gammaproteobacteria</taxon>
        <taxon>Alteromonadales</taxon>
        <taxon>Alteromonadaceae</taxon>
        <taxon>Alteromonas/Salinimonas group</taxon>
        <taxon>Alteromonas</taxon>
    </lineage>
</organism>
<feature type="domain" description="Galactosyltransferase C-terminal" evidence="3">
    <location>
        <begin position="158"/>
        <end position="200"/>
    </location>
</feature>
<comment type="caution">
    <text evidence="4">The sequence shown here is derived from an EMBL/GenBank/DDBJ whole genome shotgun (WGS) entry which is preliminary data.</text>
</comment>
<keyword evidence="5" id="KW-1185">Reference proteome</keyword>
<gene>
    <name evidence="4" type="ORF">OPS25_13630</name>
</gene>
<evidence type="ECO:0000313" key="5">
    <source>
        <dbReference type="Proteomes" id="UP001142810"/>
    </source>
</evidence>
<reference evidence="4" key="1">
    <citation type="submission" date="2022-11" db="EMBL/GenBank/DDBJ databases">
        <title>Alteromonas sp. nov., isolated from sea water of the Qingdao.</title>
        <authorList>
            <person name="Wang Q."/>
        </authorList>
    </citation>
    <scope>NUCLEOTIDE SEQUENCE</scope>
    <source>
        <strain evidence="4">ASW11-7</strain>
    </source>
</reference>
<sequence>MKSELSISVVVIVKTRTQQLVRLIKQLEESSLRPDEMVVVWMGSPSEFSLLKSDHFPVLHKFESSGGLEIARARNKGLTAATSTHCLYLNVESVISPLLLEQFAKAWTQSYVLTSRVFCVEKSLLDLPFAEIETHYHRVGCIGERKTFSVNHNPSMFFIAKHDVDTIGGFDENYSGFGINDEDFFQTCLDADLTVENVDVVTFIPNREHYQCPINHLVDFVRNAELFYQKWGYYPCQDVLFRFADLGLINEDFQSSAIHILRLPTEEERKAYELSTLLLTSMDVKIPQQNSVENNHRSA</sequence>